<sequence length="164" mass="17262">MLAAQERLRRARRALQAAESDAGLARPVSESARGFSRGDGVFHVSGGNGRILRALGEALPEGGWGGIIGLNDLGWEAAAKAGVDLSRILVIPRPMGDGAQVCSLLLEALDLVCADGELIAPPARRRLAALARSHRRILLTTTRWAGLSRPWRACAEPGAAKAIS</sequence>
<proteinExistence type="predicted"/>
<protein>
    <submittedName>
        <fullName evidence="1">Uncharacterized protein</fullName>
    </submittedName>
</protein>
<dbReference type="RefSeq" id="WP_184452485.1">
    <property type="nucleotide sequence ID" value="NZ_JACHMK010000001.1"/>
</dbReference>
<evidence type="ECO:0000313" key="2">
    <source>
        <dbReference type="Proteomes" id="UP000617426"/>
    </source>
</evidence>
<dbReference type="AlphaFoldDB" id="A0A923E4U2"/>
<gene>
    <name evidence="1" type="ORF">HD592_001170</name>
</gene>
<keyword evidence="2" id="KW-1185">Reference proteome</keyword>
<comment type="caution">
    <text evidence="1">The sequence shown here is derived from an EMBL/GenBank/DDBJ whole genome shotgun (WGS) entry which is preliminary data.</text>
</comment>
<name>A0A923E4U2_9ACTO</name>
<dbReference type="EMBL" id="JACHMK010000001">
    <property type="protein sequence ID" value="MBB6334605.1"/>
    <property type="molecule type" value="Genomic_DNA"/>
</dbReference>
<organism evidence="1 2">
    <name type="scientific">Schaalia hyovaginalis</name>
    <dbReference type="NCBI Taxonomy" id="29316"/>
    <lineage>
        <taxon>Bacteria</taxon>
        <taxon>Bacillati</taxon>
        <taxon>Actinomycetota</taxon>
        <taxon>Actinomycetes</taxon>
        <taxon>Actinomycetales</taxon>
        <taxon>Actinomycetaceae</taxon>
        <taxon>Schaalia</taxon>
    </lineage>
</organism>
<dbReference type="Proteomes" id="UP000617426">
    <property type="component" value="Unassembled WGS sequence"/>
</dbReference>
<accession>A0A923E4U2</accession>
<reference evidence="1" key="1">
    <citation type="submission" date="2020-08" db="EMBL/GenBank/DDBJ databases">
        <title>Sequencing the genomes of 1000 actinobacteria strains.</title>
        <authorList>
            <person name="Klenk H.-P."/>
        </authorList>
    </citation>
    <scope>NUCLEOTIDE SEQUENCE</scope>
    <source>
        <strain evidence="1">DSM 10695</strain>
    </source>
</reference>
<evidence type="ECO:0000313" key="1">
    <source>
        <dbReference type="EMBL" id="MBB6334605.1"/>
    </source>
</evidence>